<feature type="transmembrane region" description="Helical" evidence="1">
    <location>
        <begin position="352"/>
        <end position="371"/>
    </location>
</feature>
<evidence type="ECO:0000313" key="2">
    <source>
        <dbReference type="EMBL" id="SHK88424.1"/>
    </source>
</evidence>
<dbReference type="RefSeq" id="WP_073125215.1">
    <property type="nucleotide sequence ID" value="NZ_FRAA01000010.1"/>
</dbReference>
<accession>A0A1M6W3T7</accession>
<evidence type="ECO:0000256" key="1">
    <source>
        <dbReference type="SAM" id="Phobius"/>
    </source>
</evidence>
<evidence type="ECO:0008006" key="4">
    <source>
        <dbReference type="Google" id="ProtNLM"/>
    </source>
</evidence>
<protein>
    <recommendedName>
        <fullName evidence="4">Glycosyltransferase RgtA/B/C/D-like domain-containing protein</fullName>
    </recommendedName>
</protein>
<feature type="transmembrane region" description="Helical" evidence="1">
    <location>
        <begin position="383"/>
        <end position="407"/>
    </location>
</feature>
<feature type="transmembrane region" description="Helical" evidence="1">
    <location>
        <begin position="35"/>
        <end position="57"/>
    </location>
</feature>
<keyword evidence="1" id="KW-0472">Membrane</keyword>
<feature type="transmembrane region" description="Helical" evidence="1">
    <location>
        <begin position="6"/>
        <end position="23"/>
    </location>
</feature>
<keyword evidence="1" id="KW-1133">Transmembrane helix</keyword>
<organism evidence="2 3">
    <name type="scientific">Reichenbachiella agariperforans</name>
    <dbReference type="NCBI Taxonomy" id="156994"/>
    <lineage>
        <taxon>Bacteria</taxon>
        <taxon>Pseudomonadati</taxon>
        <taxon>Bacteroidota</taxon>
        <taxon>Cytophagia</taxon>
        <taxon>Cytophagales</taxon>
        <taxon>Reichenbachiellaceae</taxon>
        <taxon>Reichenbachiella</taxon>
    </lineage>
</organism>
<keyword evidence="3" id="KW-1185">Reference proteome</keyword>
<proteinExistence type="predicted"/>
<feature type="transmembrane region" description="Helical" evidence="1">
    <location>
        <begin position="108"/>
        <end position="128"/>
    </location>
</feature>
<evidence type="ECO:0000313" key="3">
    <source>
        <dbReference type="Proteomes" id="UP000184474"/>
    </source>
</evidence>
<reference evidence="3" key="1">
    <citation type="submission" date="2016-11" db="EMBL/GenBank/DDBJ databases">
        <authorList>
            <person name="Varghese N."/>
            <person name="Submissions S."/>
        </authorList>
    </citation>
    <scope>NUCLEOTIDE SEQUENCE [LARGE SCALE GENOMIC DNA]</scope>
    <source>
        <strain evidence="3">DSM 26134</strain>
    </source>
</reference>
<feature type="transmembrane region" description="Helical" evidence="1">
    <location>
        <begin position="205"/>
        <end position="223"/>
    </location>
</feature>
<feature type="transmembrane region" description="Helical" evidence="1">
    <location>
        <begin position="229"/>
        <end position="247"/>
    </location>
</feature>
<feature type="transmembrane region" description="Helical" evidence="1">
    <location>
        <begin position="413"/>
        <end position="431"/>
    </location>
</feature>
<keyword evidence="1" id="KW-0812">Transmembrane</keyword>
<feature type="transmembrane region" description="Helical" evidence="1">
    <location>
        <begin position="166"/>
        <end position="184"/>
    </location>
</feature>
<name>A0A1M6W3T7_REIAG</name>
<feature type="transmembrane region" description="Helical" evidence="1">
    <location>
        <begin position="254"/>
        <end position="276"/>
    </location>
</feature>
<sequence length="441" mass="50168">MTFQDFFITPLYLILFLIGAYVIRPYATNAQTSPYFIPGLAIKFVGAIALGMIYQFYYGGGDTFTYHSHGSRWIWQAFMDDPAVGLDLLFQKAGDYNGKTYPYTSKMWMFRDAASMFIIRMTAVIDLFTFQTYSATALFFAAFAFSGHWVLFSLFQKLSPAQTKQLAYATLFIPSVVFWGSGILKDSITLAALCWMTYIVLRISIFNRLSLSNILLFLLMGWVIYSIKIYILLCFLVGVSIFLYLQYISKVRSFVVKLMIAPVLITVFIGGGYFAMQKISEDDSRYALDKIGETAMITAYDIRYGWGARQGDNSGYTLGELDGSIGSLIKLAPQGIIVTLFRPWPWEVKNPLMLLSAMESLGFLILTIRLFSTQKWSIIIKKLNTPIILFCLSFALMFAFAVGVSTFNFGTLMRYKIPVMPFYGLFLVLCMNRNNESRRRI</sequence>
<dbReference type="STRING" id="156994.SAMN04488028_110115"/>
<dbReference type="Proteomes" id="UP000184474">
    <property type="component" value="Unassembled WGS sequence"/>
</dbReference>
<dbReference type="AlphaFoldDB" id="A0A1M6W3T7"/>
<feature type="transmembrane region" description="Helical" evidence="1">
    <location>
        <begin position="135"/>
        <end position="154"/>
    </location>
</feature>
<dbReference type="EMBL" id="FRAA01000010">
    <property type="protein sequence ID" value="SHK88424.1"/>
    <property type="molecule type" value="Genomic_DNA"/>
</dbReference>
<gene>
    <name evidence="2" type="ORF">SAMN04488028_110115</name>
</gene>